<dbReference type="Gene3D" id="2.30.30.390">
    <property type="entry name" value="Hemimethylated DNA-binding domain"/>
    <property type="match status" value="1"/>
</dbReference>
<dbReference type="Pfam" id="PF12937">
    <property type="entry name" value="F-box-like"/>
    <property type="match status" value="1"/>
</dbReference>
<dbReference type="OMA" id="KQPFYNV"/>
<evidence type="ECO:0000259" key="1">
    <source>
        <dbReference type="PROSITE" id="PS50181"/>
    </source>
</evidence>
<protein>
    <recommendedName>
        <fullName evidence="1">F-box domain-containing protein</fullName>
    </recommendedName>
</protein>
<dbReference type="Pfam" id="PF13369">
    <property type="entry name" value="Transglut_core2"/>
    <property type="match status" value="1"/>
</dbReference>
<keyword evidence="3" id="KW-1185">Reference proteome</keyword>
<dbReference type="GO" id="GO:0003677">
    <property type="term" value="F:DNA binding"/>
    <property type="evidence" value="ECO:0007669"/>
    <property type="project" value="InterPro"/>
</dbReference>
<dbReference type="InterPro" id="IPR036047">
    <property type="entry name" value="F-box-like_dom_sf"/>
</dbReference>
<dbReference type="InterPro" id="IPR001810">
    <property type="entry name" value="F-box_dom"/>
</dbReference>
<dbReference type="InterPro" id="IPR032698">
    <property type="entry name" value="SirB1_N"/>
</dbReference>
<dbReference type="SMART" id="SM00992">
    <property type="entry name" value="YccV-like"/>
    <property type="match status" value="1"/>
</dbReference>
<proteinExistence type="predicted"/>
<dbReference type="PANTHER" id="PTHR31350:SF21">
    <property type="entry name" value="F-BOX ONLY PROTEIN 21"/>
    <property type="match status" value="1"/>
</dbReference>
<dbReference type="PANTHER" id="PTHR31350">
    <property type="entry name" value="SI:DKEY-261L7.2"/>
    <property type="match status" value="1"/>
</dbReference>
<dbReference type="Proteomes" id="UP000009022">
    <property type="component" value="Unassembled WGS sequence"/>
</dbReference>
<evidence type="ECO:0000313" key="2">
    <source>
        <dbReference type="EMBL" id="EDV22071.1"/>
    </source>
</evidence>
<feature type="domain" description="F-box" evidence="1">
    <location>
        <begin position="9"/>
        <end position="57"/>
    </location>
</feature>
<dbReference type="STRING" id="10228.B3S546"/>
<dbReference type="InParanoid" id="B3S546"/>
<dbReference type="InterPro" id="IPR011722">
    <property type="entry name" value="Hemimethylated_DNA-bd_dom"/>
</dbReference>
<reference evidence="2 3" key="1">
    <citation type="journal article" date="2008" name="Nature">
        <title>The Trichoplax genome and the nature of placozoans.</title>
        <authorList>
            <person name="Srivastava M."/>
            <person name="Begovic E."/>
            <person name="Chapman J."/>
            <person name="Putnam N.H."/>
            <person name="Hellsten U."/>
            <person name="Kawashima T."/>
            <person name="Kuo A."/>
            <person name="Mitros T."/>
            <person name="Salamov A."/>
            <person name="Carpenter M.L."/>
            <person name="Signorovitch A.Y."/>
            <person name="Moreno M.A."/>
            <person name="Kamm K."/>
            <person name="Grimwood J."/>
            <person name="Schmutz J."/>
            <person name="Shapiro H."/>
            <person name="Grigoriev I.V."/>
            <person name="Buss L.W."/>
            <person name="Schierwater B."/>
            <person name="Dellaporta S.L."/>
            <person name="Rokhsar D.S."/>
        </authorList>
    </citation>
    <scope>NUCLEOTIDE SEQUENCE [LARGE SCALE GENOMIC DNA]</scope>
    <source>
        <strain evidence="2 3">Grell-BS-1999</strain>
    </source>
</reference>
<dbReference type="PhylomeDB" id="B3S546"/>
<dbReference type="Pfam" id="PF08755">
    <property type="entry name" value="YccV-like"/>
    <property type="match status" value="1"/>
</dbReference>
<sequence>MAMDYLDYSINLLNLPDEVIEFIITTSSLGLLDIIHVSATCKQLRDIACSSTVWQHLSRSRWSKWSPKLTGLVLDWYQIYKARHKLESQFQVELAQMNEKYFNDDILPRQAYQAFVNLILSDDHNIATETLYEYLATILSDKSQHNLTLKYYGKRVFNNVCLQSILKEFLQMDDDKINLEEGAVIISTWLMPSLGIVHEDSVYKQLDSIAYQVQKKLINTKNGQQLLERFQNSNGYVTDYNYCRNVLSAMNEVLYNDLNFRGNRTNYYDDRNSFIDQVLHRRIGIPISLCIIYLAIARRLKVKLDPIGFPGHFLLRLQHSETVYGDATTAEVFIDAFDHGKLLNQNEAFDMSPNPSHKKIELLQPIKNRQVLARMVRNLTNIYQNNFRRQNMLTALINSLRLILLLCPEDEDNHSFLTRLLYHFHVYDEEVIRSAEEKAKSGIFKLNLGHLDSLERMKELKQKSRKHELKVKRRPPHVNLPTNVIYKVGMMMQHRRYNYTCVIYGWDYECRMTQAWVTQMGVDMLPNGTKQPFYNVLVEDGSQRYAAQENLRQIEEQIEPCPNAEVGKFFQSFTGTNYVPNDQLRIRYPDY</sequence>
<evidence type="ECO:0000313" key="3">
    <source>
        <dbReference type="Proteomes" id="UP000009022"/>
    </source>
</evidence>
<dbReference type="SUPFAM" id="SSF141255">
    <property type="entry name" value="YccV-like"/>
    <property type="match status" value="1"/>
</dbReference>
<dbReference type="GeneID" id="6756570"/>
<dbReference type="EMBL" id="DS985250">
    <property type="protein sequence ID" value="EDV22071.1"/>
    <property type="molecule type" value="Genomic_DNA"/>
</dbReference>
<dbReference type="SUPFAM" id="SSF81383">
    <property type="entry name" value="F-box domain"/>
    <property type="match status" value="1"/>
</dbReference>
<dbReference type="InterPro" id="IPR036623">
    <property type="entry name" value="Hemimethylated_DNA-bd_sf"/>
</dbReference>
<accession>B3S546</accession>
<dbReference type="OrthoDB" id="28868at2759"/>
<dbReference type="eggNOG" id="ENOG502QS7Z">
    <property type="taxonomic scope" value="Eukaryota"/>
</dbReference>
<name>B3S546_TRIAD</name>
<dbReference type="PROSITE" id="PS50181">
    <property type="entry name" value="FBOX"/>
    <property type="match status" value="1"/>
</dbReference>
<dbReference type="Gene3D" id="1.20.1280.50">
    <property type="match status" value="1"/>
</dbReference>
<gene>
    <name evidence="2" type="ORF">TRIADDRAFT_59192</name>
</gene>
<dbReference type="AlphaFoldDB" id="B3S546"/>
<dbReference type="NCBIfam" id="TIGR02097">
    <property type="entry name" value="yccV"/>
    <property type="match status" value="1"/>
</dbReference>
<dbReference type="CTD" id="6756570"/>
<dbReference type="FunCoup" id="B3S546">
    <property type="interactions" value="635"/>
</dbReference>
<dbReference type="RefSeq" id="XP_002115226.1">
    <property type="nucleotide sequence ID" value="XM_002115190.1"/>
</dbReference>
<dbReference type="KEGG" id="tad:TRIADDRAFT_59192"/>
<dbReference type="HOGENOM" id="CLU_021098_1_0_1"/>
<organism evidence="2 3">
    <name type="scientific">Trichoplax adhaerens</name>
    <name type="common">Trichoplax reptans</name>
    <dbReference type="NCBI Taxonomy" id="10228"/>
    <lineage>
        <taxon>Eukaryota</taxon>
        <taxon>Metazoa</taxon>
        <taxon>Placozoa</taxon>
        <taxon>Uniplacotomia</taxon>
        <taxon>Trichoplacea</taxon>
        <taxon>Trichoplacidae</taxon>
        <taxon>Trichoplax</taxon>
    </lineage>
</organism>